<dbReference type="InterPro" id="IPR001296">
    <property type="entry name" value="Glyco_trans_1"/>
</dbReference>
<evidence type="ECO:0000313" key="4">
    <source>
        <dbReference type="Proteomes" id="UP000216475"/>
    </source>
</evidence>
<dbReference type="SUPFAM" id="SSF53756">
    <property type="entry name" value="UDP-Glycosyltransferase/glycogen phosphorylase"/>
    <property type="match status" value="1"/>
</dbReference>
<dbReference type="PANTHER" id="PTHR45947">
    <property type="entry name" value="SULFOQUINOVOSYL TRANSFERASE SQD2"/>
    <property type="match status" value="1"/>
</dbReference>
<sequence length="413" mass="46278">MVNLRILLVSYYPMPHVGGLWTVVNNLRHELTRLGHEVDVLAQTESLTEYRILGQEAPFKIADVRPYIEGEIAAAYPNLESGSWIHTTEVLRYSLELTALASGLDQYDVIHAQDVIAASSIERVKPTHIPLVTSVHGYLTKEIFLALQGIYPTKSAEELYSSFEYQYHEHLEHIGCHVSEFIHTQADITKISLIEQHRIPENRFVQFPYGMDITSFRSTQPQLDNIPIKTKPIILFVGRLVQLKGVHTLIEALYLLKSHTTDWECWVLGDGYEEAIKRFTDLMEDRGLLSDVRLLGSVSNVKDFLETADIFVLPSLQDTQPHSVMEAQLSGIPVVVSNAGGLPEMVQEGVTGLVSEAGNPASLANQLARLLEDANLRKQIASQAQAWANQQWSLVNMGKNTEDLYKKAIPVSN</sequence>
<dbReference type="Gene3D" id="3.40.50.2000">
    <property type="entry name" value="Glycogen Phosphorylase B"/>
    <property type="match status" value="2"/>
</dbReference>
<organism evidence="3 4">
    <name type="scientific">Terribacillus saccharophilus</name>
    <dbReference type="NCBI Taxonomy" id="361277"/>
    <lineage>
        <taxon>Bacteria</taxon>
        <taxon>Bacillati</taxon>
        <taxon>Bacillota</taxon>
        <taxon>Bacilli</taxon>
        <taxon>Bacillales</taxon>
        <taxon>Bacillaceae</taxon>
        <taxon>Terribacillus</taxon>
    </lineage>
</organism>
<dbReference type="Pfam" id="PF00534">
    <property type="entry name" value="Glycos_transf_1"/>
    <property type="match status" value="1"/>
</dbReference>
<feature type="domain" description="Glycosyl transferase family 1" evidence="1">
    <location>
        <begin position="229"/>
        <end position="386"/>
    </location>
</feature>
<dbReference type="InterPro" id="IPR028098">
    <property type="entry name" value="Glyco_trans_4-like_N"/>
</dbReference>
<dbReference type="Pfam" id="PF13439">
    <property type="entry name" value="Glyco_transf_4"/>
    <property type="match status" value="1"/>
</dbReference>
<gene>
    <name evidence="3" type="ORF">CHI12_05995</name>
</gene>
<dbReference type="InterPro" id="IPR050194">
    <property type="entry name" value="Glycosyltransferase_grp1"/>
</dbReference>
<comment type="caution">
    <text evidence="3">The sequence shown here is derived from an EMBL/GenBank/DDBJ whole genome shotgun (WGS) entry which is preliminary data.</text>
</comment>
<protein>
    <submittedName>
        <fullName evidence="3">Uncharacterized protein</fullName>
    </submittedName>
</protein>
<dbReference type="Proteomes" id="UP000216475">
    <property type="component" value="Unassembled WGS sequence"/>
</dbReference>
<dbReference type="RefSeq" id="WP_095269017.1">
    <property type="nucleotide sequence ID" value="NZ_NPBH01000017.1"/>
</dbReference>
<evidence type="ECO:0000313" key="3">
    <source>
        <dbReference type="EMBL" id="PAE08539.1"/>
    </source>
</evidence>
<proteinExistence type="predicted"/>
<dbReference type="EMBL" id="NPBH01000017">
    <property type="protein sequence ID" value="PAE08539.1"/>
    <property type="molecule type" value="Genomic_DNA"/>
</dbReference>
<dbReference type="PANTHER" id="PTHR45947:SF3">
    <property type="entry name" value="SULFOQUINOVOSYL TRANSFERASE SQD2"/>
    <property type="match status" value="1"/>
</dbReference>
<accession>A0A268HF87</accession>
<reference evidence="3 4" key="1">
    <citation type="submission" date="2017-07" db="EMBL/GenBank/DDBJ databases">
        <title>Isolation and whole genome analysis of endospore-forming bacteria from heroin.</title>
        <authorList>
            <person name="Kalinowski J."/>
            <person name="Ahrens B."/>
            <person name="Al-Dilaimi A."/>
            <person name="Winkler A."/>
            <person name="Wibberg D."/>
            <person name="Schleenbecker U."/>
            <person name="Ruckert C."/>
            <person name="Wolfel R."/>
            <person name="Grass G."/>
        </authorList>
    </citation>
    <scope>NUCLEOTIDE SEQUENCE [LARGE SCALE GENOMIC DNA]</scope>
    <source>
        <strain evidence="3 4">7509</strain>
    </source>
</reference>
<evidence type="ECO:0000259" key="2">
    <source>
        <dbReference type="Pfam" id="PF13439"/>
    </source>
</evidence>
<dbReference type="GO" id="GO:0016757">
    <property type="term" value="F:glycosyltransferase activity"/>
    <property type="evidence" value="ECO:0007669"/>
    <property type="project" value="InterPro"/>
</dbReference>
<dbReference type="AlphaFoldDB" id="A0A268HF87"/>
<name>A0A268HF87_9BACI</name>
<feature type="domain" description="Glycosyltransferase subfamily 4-like N-terminal" evidence="2">
    <location>
        <begin position="17"/>
        <end position="212"/>
    </location>
</feature>
<dbReference type="CDD" id="cd03801">
    <property type="entry name" value="GT4_PimA-like"/>
    <property type="match status" value="1"/>
</dbReference>
<evidence type="ECO:0000259" key="1">
    <source>
        <dbReference type="Pfam" id="PF00534"/>
    </source>
</evidence>